<protein>
    <submittedName>
        <fullName evidence="1">Uncharacterized protein</fullName>
    </submittedName>
</protein>
<sequence>MSPLRLLLRNIFLKSFTKQELIPSWSAFKSAIKFWGQHWNSTKIPHDPLIVSSFSNLYLDFDRLHDYNILDFDLNEKKMLA</sequence>
<evidence type="ECO:0000313" key="2">
    <source>
        <dbReference type="Proteomes" id="UP000244005"/>
    </source>
</evidence>
<name>A0A2R6WWJ7_MARPO</name>
<reference evidence="2" key="1">
    <citation type="journal article" date="2017" name="Cell">
        <title>Insights into land plant evolution garnered from the Marchantia polymorpha genome.</title>
        <authorList>
            <person name="Bowman J.L."/>
            <person name="Kohchi T."/>
            <person name="Yamato K.T."/>
            <person name="Jenkins J."/>
            <person name="Shu S."/>
            <person name="Ishizaki K."/>
            <person name="Yamaoka S."/>
            <person name="Nishihama R."/>
            <person name="Nakamura Y."/>
            <person name="Berger F."/>
            <person name="Adam C."/>
            <person name="Aki S.S."/>
            <person name="Althoff F."/>
            <person name="Araki T."/>
            <person name="Arteaga-Vazquez M.A."/>
            <person name="Balasubrmanian S."/>
            <person name="Barry K."/>
            <person name="Bauer D."/>
            <person name="Boehm C.R."/>
            <person name="Briginshaw L."/>
            <person name="Caballero-Perez J."/>
            <person name="Catarino B."/>
            <person name="Chen F."/>
            <person name="Chiyoda S."/>
            <person name="Chovatia M."/>
            <person name="Davies K.M."/>
            <person name="Delmans M."/>
            <person name="Demura T."/>
            <person name="Dierschke T."/>
            <person name="Dolan L."/>
            <person name="Dorantes-Acosta A.E."/>
            <person name="Eklund D.M."/>
            <person name="Florent S.N."/>
            <person name="Flores-Sandoval E."/>
            <person name="Fujiyama A."/>
            <person name="Fukuzawa H."/>
            <person name="Galik B."/>
            <person name="Grimanelli D."/>
            <person name="Grimwood J."/>
            <person name="Grossniklaus U."/>
            <person name="Hamada T."/>
            <person name="Haseloff J."/>
            <person name="Hetherington A.J."/>
            <person name="Higo A."/>
            <person name="Hirakawa Y."/>
            <person name="Hundley H.N."/>
            <person name="Ikeda Y."/>
            <person name="Inoue K."/>
            <person name="Inoue S.I."/>
            <person name="Ishida S."/>
            <person name="Jia Q."/>
            <person name="Kakita M."/>
            <person name="Kanazawa T."/>
            <person name="Kawai Y."/>
            <person name="Kawashima T."/>
            <person name="Kennedy M."/>
            <person name="Kinose K."/>
            <person name="Kinoshita T."/>
            <person name="Kohara Y."/>
            <person name="Koide E."/>
            <person name="Komatsu K."/>
            <person name="Kopischke S."/>
            <person name="Kubo M."/>
            <person name="Kyozuka J."/>
            <person name="Lagercrantz U."/>
            <person name="Lin S.S."/>
            <person name="Lindquist E."/>
            <person name="Lipzen A.M."/>
            <person name="Lu C.W."/>
            <person name="De Luna E."/>
            <person name="Martienssen R.A."/>
            <person name="Minamino N."/>
            <person name="Mizutani M."/>
            <person name="Mizutani M."/>
            <person name="Mochizuki N."/>
            <person name="Monte I."/>
            <person name="Mosher R."/>
            <person name="Nagasaki H."/>
            <person name="Nakagami H."/>
            <person name="Naramoto S."/>
            <person name="Nishitani K."/>
            <person name="Ohtani M."/>
            <person name="Okamoto T."/>
            <person name="Okumura M."/>
            <person name="Phillips J."/>
            <person name="Pollak B."/>
            <person name="Reinders A."/>
            <person name="Rovekamp M."/>
            <person name="Sano R."/>
            <person name="Sawa S."/>
            <person name="Schmid M.W."/>
            <person name="Shirakawa M."/>
            <person name="Solano R."/>
            <person name="Spunde A."/>
            <person name="Suetsugu N."/>
            <person name="Sugano S."/>
            <person name="Sugiyama A."/>
            <person name="Sun R."/>
            <person name="Suzuki Y."/>
            <person name="Takenaka M."/>
            <person name="Takezawa D."/>
            <person name="Tomogane H."/>
            <person name="Tsuzuki M."/>
            <person name="Ueda T."/>
            <person name="Umeda M."/>
            <person name="Ward J.M."/>
            <person name="Watanabe Y."/>
            <person name="Yazaki K."/>
            <person name="Yokoyama R."/>
            <person name="Yoshitake Y."/>
            <person name="Yotsui I."/>
            <person name="Zachgo S."/>
            <person name="Schmutz J."/>
        </authorList>
    </citation>
    <scope>NUCLEOTIDE SEQUENCE [LARGE SCALE GENOMIC DNA]</scope>
    <source>
        <strain evidence="2">Tak-1</strain>
    </source>
</reference>
<proteinExistence type="predicted"/>
<accession>A0A2R6WWJ7</accession>
<dbReference type="AlphaFoldDB" id="A0A2R6WWJ7"/>
<evidence type="ECO:0000313" key="1">
    <source>
        <dbReference type="EMBL" id="PTQ38216.1"/>
    </source>
</evidence>
<gene>
    <name evidence="1" type="ORF">MARPO_0052s0019</name>
</gene>
<keyword evidence="2" id="KW-1185">Reference proteome</keyword>
<dbReference type="Gramene" id="Mp6g01850.1">
    <property type="protein sequence ID" value="Mp6g01850.1.cds1"/>
    <property type="gene ID" value="Mp6g01850"/>
</dbReference>
<dbReference type="Proteomes" id="UP000244005">
    <property type="component" value="Unassembled WGS sequence"/>
</dbReference>
<dbReference type="EMBL" id="KZ772724">
    <property type="protein sequence ID" value="PTQ38216.1"/>
    <property type="molecule type" value="Genomic_DNA"/>
</dbReference>
<organism evidence="1 2">
    <name type="scientific">Marchantia polymorpha</name>
    <name type="common">Common liverwort</name>
    <name type="synonym">Marchantia aquatica</name>
    <dbReference type="NCBI Taxonomy" id="3197"/>
    <lineage>
        <taxon>Eukaryota</taxon>
        <taxon>Viridiplantae</taxon>
        <taxon>Streptophyta</taxon>
        <taxon>Embryophyta</taxon>
        <taxon>Marchantiophyta</taxon>
        <taxon>Marchantiopsida</taxon>
        <taxon>Marchantiidae</taxon>
        <taxon>Marchantiales</taxon>
        <taxon>Marchantiaceae</taxon>
        <taxon>Marchantia</taxon>
    </lineage>
</organism>